<name>A0A930VW84_9ACTN</name>
<organism evidence="2 3">
    <name type="scientific">Lancefieldella rimae</name>
    <dbReference type="NCBI Taxonomy" id="1383"/>
    <lineage>
        <taxon>Bacteria</taxon>
        <taxon>Bacillati</taxon>
        <taxon>Actinomycetota</taxon>
        <taxon>Coriobacteriia</taxon>
        <taxon>Coriobacteriales</taxon>
        <taxon>Atopobiaceae</taxon>
        <taxon>Lancefieldella</taxon>
    </lineage>
</organism>
<evidence type="ECO:0000256" key="1">
    <source>
        <dbReference type="SAM" id="MobiDB-lite"/>
    </source>
</evidence>
<feature type="region of interest" description="Disordered" evidence="1">
    <location>
        <begin position="63"/>
        <end position="86"/>
    </location>
</feature>
<protein>
    <submittedName>
        <fullName evidence="2">Uncharacterized protein</fullName>
    </submittedName>
</protein>
<accession>A0A930VW84</accession>
<evidence type="ECO:0000313" key="2">
    <source>
        <dbReference type="EMBL" id="MBF4807731.1"/>
    </source>
</evidence>
<gene>
    <name evidence="2" type="ORF">HXK26_03440</name>
</gene>
<dbReference type="AlphaFoldDB" id="A0A930VW84"/>
<comment type="caution">
    <text evidence="2">The sequence shown here is derived from an EMBL/GenBank/DDBJ whole genome shotgun (WGS) entry which is preliminary data.</text>
</comment>
<sequence length="86" mass="10104">MALSVQNHAGGTTSLEVMIFDRAKLERFCQELQNRVFADKEQVRHDEAQNLRMQQTMLQQMQLQQMQMQNQQAQQNSQTPQPLQDE</sequence>
<proteinExistence type="predicted"/>
<dbReference type="Proteomes" id="UP000698335">
    <property type="component" value="Unassembled WGS sequence"/>
</dbReference>
<dbReference type="EMBL" id="JABZGW010000115">
    <property type="protein sequence ID" value="MBF4807731.1"/>
    <property type="molecule type" value="Genomic_DNA"/>
</dbReference>
<evidence type="ECO:0000313" key="3">
    <source>
        <dbReference type="Proteomes" id="UP000698335"/>
    </source>
</evidence>
<reference evidence="2" key="1">
    <citation type="submission" date="2020-04" db="EMBL/GenBank/DDBJ databases">
        <title>Deep metagenomics examines the oral microbiome during advanced dental caries in children, revealing novel taxa and co-occurrences with host molecules.</title>
        <authorList>
            <person name="Baker J.L."/>
            <person name="Morton J.T."/>
            <person name="Dinis M."/>
            <person name="Alvarez R."/>
            <person name="Tran N.C."/>
            <person name="Knight R."/>
            <person name="Edlund A."/>
        </authorList>
    </citation>
    <scope>NUCLEOTIDE SEQUENCE</scope>
    <source>
        <strain evidence="2">JCVI_38_bin.5</strain>
    </source>
</reference>